<feature type="compositionally biased region" description="Basic and acidic residues" evidence="2">
    <location>
        <begin position="213"/>
        <end position="222"/>
    </location>
</feature>
<reference evidence="3 4" key="1">
    <citation type="journal article" date="2014" name="BMC Genomics">
        <title>Genome sequencing of four Aureobasidium pullulans varieties: biotechnological potential, stress tolerance, and description of new species.</title>
        <authorList>
            <person name="Gostin Ar C."/>
            <person name="Ohm R.A."/>
            <person name="Kogej T."/>
            <person name="Sonjak S."/>
            <person name="Turk M."/>
            <person name="Zajc J."/>
            <person name="Zalar P."/>
            <person name="Grube M."/>
            <person name="Sun H."/>
            <person name="Han J."/>
            <person name="Sharma A."/>
            <person name="Chiniquy J."/>
            <person name="Ngan C.Y."/>
            <person name="Lipzen A."/>
            <person name="Barry K."/>
            <person name="Grigoriev I.V."/>
            <person name="Gunde-Cimerman N."/>
        </authorList>
    </citation>
    <scope>NUCLEOTIDE SEQUENCE [LARGE SCALE GENOMIC DNA]</scope>
    <source>
        <strain evidence="3 4">CBS 110374</strain>
    </source>
</reference>
<dbReference type="RefSeq" id="XP_040879212.1">
    <property type="nucleotide sequence ID" value="XM_041024796.1"/>
</dbReference>
<dbReference type="EMBL" id="KL584835">
    <property type="protein sequence ID" value="KEQ62189.1"/>
    <property type="molecule type" value="Genomic_DNA"/>
</dbReference>
<feature type="region of interest" description="Disordered" evidence="2">
    <location>
        <begin position="101"/>
        <end position="122"/>
    </location>
</feature>
<keyword evidence="1" id="KW-0175">Coiled coil</keyword>
<dbReference type="HOGENOM" id="CLU_771541_0_0_1"/>
<accession>A0A074VSI2</accession>
<organism evidence="3 4">
    <name type="scientific">Aureobasidium melanogenum (strain CBS 110374)</name>
    <name type="common">Aureobasidium pullulans var. melanogenum</name>
    <dbReference type="NCBI Taxonomy" id="1043003"/>
    <lineage>
        <taxon>Eukaryota</taxon>
        <taxon>Fungi</taxon>
        <taxon>Dikarya</taxon>
        <taxon>Ascomycota</taxon>
        <taxon>Pezizomycotina</taxon>
        <taxon>Dothideomycetes</taxon>
        <taxon>Dothideomycetidae</taxon>
        <taxon>Dothideales</taxon>
        <taxon>Saccotheciaceae</taxon>
        <taxon>Aureobasidium</taxon>
    </lineage>
</organism>
<feature type="compositionally biased region" description="Low complexity" evidence="2">
    <location>
        <begin position="112"/>
        <end position="121"/>
    </location>
</feature>
<dbReference type="AlphaFoldDB" id="A0A074VSI2"/>
<feature type="coiled-coil region" evidence="1">
    <location>
        <begin position="127"/>
        <end position="158"/>
    </location>
</feature>
<gene>
    <name evidence="3" type="ORF">M437DRAFT_66624</name>
</gene>
<evidence type="ECO:0000313" key="3">
    <source>
        <dbReference type="EMBL" id="KEQ62189.1"/>
    </source>
</evidence>
<feature type="region of interest" description="Disordered" evidence="2">
    <location>
        <begin position="175"/>
        <end position="222"/>
    </location>
</feature>
<evidence type="ECO:0000313" key="4">
    <source>
        <dbReference type="Proteomes" id="UP000030672"/>
    </source>
</evidence>
<protein>
    <submittedName>
        <fullName evidence="3">Uncharacterized protein</fullName>
    </submittedName>
</protein>
<keyword evidence="4" id="KW-1185">Reference proteome</keyword>
<sequence length="359" mass="41054">MSHFRINALQRRFEGELARQRKTNQLQEARWTDFENGARLSLQWMEDFQKEQDELNSDHAYRIQELEKRCAHLGSLIDTGVDDRVVADGALEERIEALENQLGIERDEEESSPSSRYSASAQGIDRFTSLEQEVERMKRRFEAQAHELKALRAQINTQLSGPSAQSYEVNEEIDCAKSSTKKRKVMETNDRQNSANIRPRPTKEDVTTSVGSSEKRKVVNSKDRAESTRVGLSGVWTSTLKLLTETEDGLVPVGSGPLVDAWDQQCNIWSRTDPNWQNYKPSHTCLNSMLWFQFGNVMENPEALSFACSDCESSQTFCVVFDNEKKLLKLLPRRNAPRSAAYQLVNLTTFINPIQRQIN</sequence>
<evidence type="ECO:0000256" key="2">
    <source>
        <dbReference type="SAM" id="MobiDB-lite"/>
    </source>
</evidence>
<evidence type="ECO:0000256" key="1">
    <source>
        <dbReference type="SAM" id="Coils"/>
    </source>
</evidence>
<name>A0A074VSI2_AURM1</name>
<dbReference type="Proteomes" id="UP000030672">
    <property type="component" value="Unassembled WGS sequence"/>
</dbReference>
<proteinExistence type="predicted"/>
<dbReference type="GeneID" id="63918169"/>